<sequence>MESDSLTGEEHNLRYLLREEGVELELELERRWGRGASEEEERSATCPILVFSVLTAEANLLSLDVI</sequence>
<dbReference type="EMBL" id="SWLB01000027">
    <property type="protein sequence ID" value="KAF3321308.1"/>
    <property type="molecule type" value="Genomic_DNA"/>
</dbReference>
<name>A0A833QJX1_9POAL</name>
<organism evidence="1 2">
    <name type="scientific">Carex littledalei</name>
    <dbReference type="NCBI Taxonomy" id="544730"/>
    <lineage>
        <taxon>Eukaryota</taxon>
        <taxon>Viridiplantae</taxon>
        <taxon>Streptophyta</taxon>
        <taxon>Embryophyta</taxon>
        <taxon>Tracheophyta</taxon>
        <taxon>Spermatophyta</taxon>
        <taxon>Magnoliopsida</taxon>
        <taxon>Liliopsida</taxon>
        <taxon>Poales</taxon>
        <taxon>Cyperaceae</taxon>
        <taxon>Cyperoideae</taxon>
        <taxon>Cariceae</taxon>
        <taxon>Carex</taxon>
        <taxon>Carex subgen. Euthyceras</taxon>
    </lineage>
</organism>
<gene>
    <name evidence="1" type="ORF">FCM35_KLT14561</name>
</gene>
<dbReference type="Proteomes" id="UP000623129">
    <property type="component" value="Unassembled WGS sequence"/>
</dbReference>
<comment type="caution">
    <text evidence="1">The sequence shown here is derived from an EMBL/GenBank/DDBJ whole genome shotgun (WGS) entry which is preliminary data.</text>
</comment>
<protein>
    <submittedName>
        <fullName evidence="1">Uncharacterized protein</fullName>
    </submittedName>
</protein>
<accession>A0A833QJX1</accession>
<evidence type="ECO:0000313" key="2">
    <source>
        <dbReference type="Proteomes" id="UP000623129"/>
    </source>
</evidence>
<keyword evidence="2" id="KW-1185">Reference proteome</keyword>
<proteinExistence type="predicted"/>
<dbReference type="AlphaFoldDB" id="A0A833QJX1"/>
<evidence type="ECO:0000313" key="1">
    <source>
        <dbReference type="EMBL" id="KAF3321308.1"/>
    </source>
</evidence>
<reference evidence="1" key="1">
    <citation type="submission" date="2020-01" db="EMBL/GenBank/DDBJ databases">
        <title>Genome sequence of Kobresia littledalei, the first chromosome-level genome in the family Cyperaceae.</title>
        <authorList>
            <person name="Qu G."/>
        </authorList>
    </citation>
    <scope>NUCLEOTIDE SEQUENCE</scope>
    <source>
        <strain evidence="1">C.B.Clarke</strain>
        <tissue evidence="1">Leaf</tissue>
    </source>
</reference>